<dbReference type="InterPro" id="IPR011051">
    <property type="entry name" value="RmlC_Cupin_sf"/>
</dbReference>
<evidence type="ECO:0000313" key="5">
    <source>
        <dbReference type="EMBL" id="TLD69894.1"/>
    </source>
</evidence>
<dbReference type="InterPro" id="IPR018062">
    <property type="entry name" value="HTH_AraC-typ_CS"/>
</dbReference>
<evidence type="ECO:0000256" key="3">
    <source>
        <dbReference type="ARBA" id="ARBA00023163"/>
    </source>
</evidence>
<dbReference type="Proteomes" id="UP000306196">
    <property type="component" value="Unassembled WGS sequence"/>
</dbReference>
<dbReference type="GO" id="GO:0003700">
    <property type="term" value="F:DNA-binding transcription factor activity"/>
    <property type="evidence" value="ECO:0007669"/>
    <property type="project" value="InterPro"/>
</dbReference>
<evidence type="ECO:0000313" key="6">
    <source>
        <dbReference type="Proteomes" id="UP000306196"/>
    </source>
</evidence>
<proteinExistence type="predicted"/>
<feature type="domain" description="HTH araC/xylS-type" evidence="4">
    <location>
        <begin position="144"/>
        <end position="242"/>
    </location>
</feature>
<dbReference type="SUPFAM" id="SSF46689">
    <property type="entry name" value="Homeodomain-like"/>
    <property type="match status" value="2"/>
</dbReference>
<dbReference type="Pfam" id="PF12833">
    <property type="entry name" value="HTH_18"/>
    <property type="match status" value="1"/>
</dbReference>
<dbReference type="PROSITE" id="PS01124">
    <property type="entry name" value="HTH_ARAC_FAMILY_2"/>
    <property type="match status" value="1"/>
</dbReference>
<dbReference type="RefSeq" id="WP_138086949.1">
    <property type="nucleotide sequence ID" value="NZ_VAUV01000010.1"/>
</dbReference>
<dbReference type="PANTHER" id="PTHR43280:SF27">
    <property type="entry name" value="TRANSCRIPTIONAL REGULATOR MTLR"/>
    <property type="match status" value="1"/>
</dbReference>
<dbReference type="EMBL" id="VAUV01000010">
    <property type="protein sequence ID" value="TLD69894.1"/>
    <property type="molecule type" value="Genomic_DNA"/>
</dbReference>
<dbReference type="GO" id="GO:0043565">
    <property type="term" value="F:sequence-specific DNA binding"/>
    <property type="evidence" value="ECO:0007669"/>
    <property type="project" value="InterPro"/>
</dbReference>
<protein>
    <submittedName>
        <fullName evidence="5">Helix-turn-helix domain-containing protein</fullName>
    </submittedName>
</protein>
<comment type="caution">
    <text evidence="5">The sequence shown here is derived from an EMBL/GenBank/DDBJ whole genome shotgun (WGS) entry which is preliminary data.</text>
</comment>
<name>A0A5R8KC55_9BACT</name>
<evidence type="ECO:0000256" key="2">
    <source>
        <dbReference type="ARBA" id="ARBA00023125"/>
    </source>
</evidence>
<keyword evidence="3" id="KW-0804">Transcription</keyword>
<dbReference type="SUPFAM" id="SSF51182">
    <property type="entry name" value="RmlC-like cupins"/>
    <property type="match status" value="1"/>
</dbReference>
<dbReference type="SMART" id="SM00342">
    <property type="entry name" value="HTH_ARAC"/>
    <property type="match status" value="1"/>
</dbReference>
<dbReference type="Gene3D" id="1.10.10.60">
    <property type="entry name" value="Homeodomain-like"/>
    <property type="match status" value="2"/>
</dbReference>
<keyword evidence="1" id="KW-0805">Transcription regulation</keyword>
<dbReference type="InterPro" id="IPR018060">
    <property type="entry name" value="HTH_AraC"/>
</dbReference>
<dbReference type="OrthoDB" id="184505at2"/>
<gene>
    <name evidence="5" type="ORF">FEM03_14245</name>
</gene>
<evidence type="ECO:0000259" key="4">
    <source>
        <dbReference type="PROSITE" id="PS01124"/>
    </source>
</evidence>
<dbReference type="AlphaFoldDB" id="A0A5R8KC55"/>
<organism evidence="5 6">
    <name type="scientific">Phragmitibacter flavus</name>
    <dbReference type="NCBI Taxonomy" id="2576071"/>
    <lineage>
        <taxon>Bacteria</taxon>
        <taxon>Pseudomonadati</taxon>
        <taxon>Verrucomicrobiota</taxon>
        <taxon>Verrucomicrobiia</taxon>
        <taxon>Verrucomicrobiales</taxon>
        <taxon>Verrucomicrobiaceae</taxon>
        <taxon>Phragmitibacter</taxon>
    </lineage>
</organism>
<accession>A0A5R8KC55</accession>
<keyword evidence="6" id="KW-1185">Reference proteome</keyword>
<evidence type="ECO:0000256" key="1">
    <source>
        <dbReference type="ARBA" id="ARBA00023015"/>
    </source>
</evidence>
<dbReference type="PANTHER" id="PTHR43280">
    <property type="entry name" value="ARAC-FAMILY TRANSCRIPTIONAL REGULATOR"/>
    <property type="match status" value="1"/>
</dbReference>
<reference evidence="5 6" key="1">
    <citation type="submission" date="2019-05" db="EMBL/GenBank/DDBJ databases">
        <title>Verrucobacter flavum gen. nov., sp. nov. a new member of the family Verrucomicrobiaceae.</title>
        <authorList>
            <person name="Szuroczki S."/>
            <person name="Abbaszade G."/>
            <person name="Szabo A."/>
            <person name="Felfoldi T."/>
            <person name="Schumann P."/>
            <person name="Boka K."/>
            <person name="Keki Z."/>
            <person name="Toumi M."/>
            <person name="Toth E."/>
        </authorList>
    </citation>
    <scope>NUCLEOTIDE SEQUENCE [LARGE SCALE GENOMIC DNA]</scope>
    <source>
        <strain evidence="5 6">MG-N-17</strain>
    </source>
</reference>
<sequence length="247" mass="28277">MELTLVQRGSGTRFVGDHIAPFESLDVVLIGANVPHYWRGLHHSTGYALQWRFEANHPFWQFPESQSLKPLWPQTAHGIRFTGKTATTIVTLIENIAHSSSLERLSHFIQLLHHLAKSPKRDQQRLSTRPFDLASVQIHQPAIERVIRHVLKNFRDPIPLKQVLKLANMSRATFARQFPKHAGKTFSAFVNQVRLESVCRDLTTTTETITNIAFSNGFNNLSSFNRMFRKVLKCSPKDYRLNIAAKD</sequence>
<dbReference type="PROSITE" id="PS00041">
    <property type="entry name" value="HTH_ARAC_FAMILY_1"/>
    <property type="match status" value="1"/>
</dbReference>
<keyword evidence="2" id="KW-0238">DNA-binding</keyword>
<dbReference type="InterPro" id="IPR009057">
    <property type="entry name" value="Homeodomain-like_sf"/>
</dbReference>